<dbReference type="InterPro" id="IPR000073">
    <property type="entry name" value="AB_hydrolase_1"/>
</dbReference>
<dbReference type="EMBL" id="QUNO01000016">
    <property type="protein sequence ID" value="REH36239.1"/>
    <property type="molecule type" value="Genomic_DNA"/>
</dbReference>
<dbReference type="RefSeq" id="WP_116179541.1">
    <property type="nucleotide sequence ID" value="NZ_CP144375.1"/>
</dbReference>
<gene>
    <name evidence="2" type="ORF">BCF44_116108</name>
</gene>
<evidence type="ECO:0000313" key="3">
    <source>
        <dbReference type="Proteomes" id="UP000256269"/>
    </source>
</evidence>
<dbReference type="OrthoDB" id="5513277at2"/>
<dbReference type="SUPFAM" id="SSF53474">
    <property type="entry name" value="alpha/beta-Hydrolases"/>
    <property type="match status" value="1"/>
</dbReference>
<dbReference type="InterPro" id="IPR050266">
    <property type="entry name" value="AB_hydrolase_sf"/>
</dbReference>
<protein>
    <submittedName>
        <fullName evidence="2">Pimeloyl-ACP methyl ester carboxylesterase</fullName>
    </submittedName>
</protein>
<dbReference type="Pfam" id="PF12697">
    <property type="entry name" value="Abhydrolase_6"/>
    <property type="match status" value="1"/>
</dbReference>
<accession>A0A3E0H0B4</accession>
<evidence type="ECO:0000259" key="1">
    <source>
        <dbReference type="Pfam" id="PF12697"/>
    </source>
</evidence>
<dbReference type="PANTHER" id="PTHR43798:SF33">
    <property type="entry name" value="HYDROLASE, PUTATIVE (AFU_ORTHOLOGUE AFUA_2G14860)-RELATED"/>
    <property type="match status" value="1"/>
</dbReference>
<evidence type="ECO:0000313" key="2">
    <source>
        <dbReference type="EMBL" id="REH36239.1"/>
    </source>
</evidence>
<feature type="domain" description="AB hydrolase-1" evidence="1">
    <location>
        <begin position="55"/>
        <end position="258"/>
    </location>
</feature>
<dbReference type="GO" id="GO:0003824">
    <property type="term" value="F:catalytic activity"/>
    <property type="evidence" value="ECO:0007669"/>
    <property type="project" value="UniProtKB-ARBA"/>
</dbReference>
<dbReference type="Gene3D" id="3.40.50.1820">
    <property type="entry name" value="alpha/beta hydrolase"/>
    <property type="match status" value="1"/>
</dbReference>
<sequence length="267" mass="29573">MTATIYKTEAGGEQIRRQYEEWLAHWPVPAERRTVPTRHGDTFVMVSGPENGPPVLLIHGSGANTLTWMPLVGRLADRFRLHAVDVIGEPGLSAPSRPPLRSPAYAEWLDDVLDGLGLTEVQVVAASLGGWLAIDYVTRRPGRVTRMVLTVPGGIGRQRFSNVAGFLLGKLLGRKDPEPKSPQEKYIRMVFQHFRPRLILPRFSDAQLRKLTVPLLVIVGDRDELLDSRGTQRRLAACVRNSTVLTLAGEGHMLPDQSERIGGFLHG</sequence>
<dbReference type="Proteomes" id="UP000256269">
    <property type="component" value="Unassembled WGS sequence"/>
</dbReference>
<organism evidence="2 3">
    <name type="scientific">Kutzneria buriramensis</name>
    <dbReference type="NCBI Taxonomy" id="1045776"/>
    <lineage>
        <taxon>Bacteria</taxon>
        <taxon>Bacillati</taxon>
        <taxon>Actinomycetota</taxon>
        <taxon>Actinomycetes</taxon>
        <taxon>Pseudonocardiales</taxon>
        <taxon>Pseudonocardiaceae</taxon>
        <taxon>Kutzneria</taxon>
    </lineage>
</organism>
<dbReference type="GO" id="GO:0016020">
    <property type="term" value="C:membrane"/>
    <property type="evidence" value="ECO:0007669"/>
    <property type="project" value="TreeGrafter"/>
</dbReference>
<name>A0A3E0H0B4_9PSEU</name>
<keyword evidence="3" id="KW-1185">Reference proteome</keyword>
<dbReference type="PANTHER" id="PTHR43798">
    <property type="entry name" value="MONOACYLGLYCEROL LIPASE"/>
    <property type="match status" value="1"/>
</dbReference>
<dbReference type="AlphaFoldDB" id="A0A3E0H0B4"/>
<reference evidence="2 3" key="1">
    <citation type="submission" date="2018-08" db="EMBL/GenBank/DDBJ databases">
        <title>Genomic Encyclopedia of Archaeal and Bacterial Type Strains, Phase II (KMG-II): from individual species to whole genera.</title>
        <authorList>
            <person name="Goeker M."/>
        </authorList>
    </citation>
    <scope>NUCLEOTIDE SEQUENCE [LARGE SCALE GENOMIC DNA]</scope>
    <source>
        <strain evidence="2 3">DSM 45791</strain>
    </source>
</reference>
<proteinExistence type="predicted"/>
<dbReference type="InterPro" id="IPR029058">
    <property type="entry name" value="AB_hydrolase_fold"/>
</dbReference>
<comment type="caution">
    <text evidence="2">The sequence shown here is derived from an EMBL/GenBank/DDBJ whole genome shotgun (WGS) entry which is preliminary data.</text>
</comment>